<dbReference type="Proteomes" id="UP001198163">
    <property type="component" value="Unassembled WGS sequence"/>
</dbReference>
<dbReference type="Pfam" id="PF13238">
    <property type="entry name" value="AAA_18"/>
    <property type="match status" value="1"/>
</dbReference>
<dbReference type="RefSeq" id="WP_230758191.1">
    <property type="nucleotide sequence ID" value="NZ_JAINWA010000003.1"/>
</dbReference>
<comment type="caution">
    <text evidence="1">The sequence shown here is derived from an EMBL/GenBank/DDBJ whole genome shotgun (WGS) entry which is preliminary data.</text>
</comment>
<dbReference type="EMBL" id="JAINWA010000003">
    <property type="protein sequence ID" value="MCD1655985.1"/>
    <property type="molecule type" value="Genomic_DNA"/>
</dbReference>
<evidence type="ECO:0000313" key="2">
    <source>
        <dbReference type="Proteomes" id="UP001198163"/>
    </source>
</evidence>
<accession>A0AAE3EJ65</accession>
<reference evidence="1" key="1">
    <citation type="submission" date="2021-08" db="EMBL/GenBank/DDBJ databases">
        <title>Comparative analyses of Brucepasteria parasyntrophica and Teretinema zuelzerae.</title>
        <authorList>
            <person name="Song Y."/>
            <person name="Brune A."/>
        </authorList>
    </citation>
    <scope>NUCLEOTIDE SEQUENCE</scope>
    <source>
        <strain evidence="1">DSM 1903</strain>
    </source>
</reference>
<organism evidence="1 2">
    <name type="scientific">Teretinema zuelzerae</name>
    <dbReference type="NCBI Taxonomy" id="156"/>
    <lineage>
        <taxon>Bacteria</taxon>
        <taxon>Pseudomonadati</taxon>
        <taxon>Spirochaetota</taxon>
        <taxon>Spirochaetia</taxon>
        <taxon>Spirochaetales</taxon>
        <taxon>Treponemataceae</taxon>
        <taxon>Teretinema</taxon>
    </lineage>
</organism>
<protein>
    <submittedName>
        <fullName evidence="1">AAA family ATPase</fullName>
    </submittedName>
</protein>
<dbReference type="SUPFAM" id="SSF52540">
    <property type="entry name" value="P-loop containing nucleoside triphosphate hydrolases"/>
    <property type="match status" value="1"/>
</dbReference>
<sequence length="186" mass="21443">MIKPKCIVITGRPGSGKTTLTDKLSKHLYIPKVSRDELKEGYVNTFGIKHDLLPKDTNRIVNDIFKDTVIQLLESKISLIIEAAFDHKIWDYFIPDFMKVANVIIIICDIDATKSALRHLERGLANPKREYYHGDKRVSVYRETGYFEPGEKYDLPEFDVPTLLVSTEKEYCPTIEEIETFINEDS</sequence>
<dbReference type="Gene3D" id="3.40.50.300">
    <property type="entry name" value="P-loop containing nucleotide triphosphate hydrolases"/>
    <property type="match status" value="1"/>
</dbReference>
<dbReference type="AlphaFoldDB" id="A0AAE3EJ65"/>
<keyword evidence="2" id="KW-1185">Reference proteome</keyword>
<dbReference type="InterPro" id="IPR027417">
    <property type="entry name" value="P-loop_NTPase"/>
</dbReference>
<gene>
    <name evidence="1" type="ORF">K7J14_14900</name>
</gene>
<evidence type="ECO:0000313" key="1">
    <source>
        <dbReference type="EMBL" id="MCD1655985.1"/>
    </source>
</evidence>
<name>A0AAE3EJ65_9SPIR</name>
<proteinExistence type="predicted"/>